<keyword evidence="1" id="KW-0472">Membrane</keyword>
<feature type="transmembrane region" description="Helical" evidence="1">
    <location>
        <begin position="38"/>
        <end position="59"/>
    </location>
</feature>
<evidence type="ECO:0000313" key="3">
    <source>
        <dbReference type="Proteomes" id="UP000228948"/>
    </source>
</evidence>
<keyword evidence="1" id="KW-1133">Transmembrane helix</keyword>
<protein>
    <submittedName>
        <fullName evidence="2">EamA-like transporter family protein</fullName>
    </submittedName>
</protein>
<dbReference type="GO" id="GO:0005886">
    <property type="term" value="C:plasma membrane"/>
    <property type="evidence" value="ECO:0007669"/>
    <property type="project" value="TreeGrafter"/>
</dbReference>
<proteinExistence type="predicted"/>
<dbReference type="EMBL" id="CP024899">
    <property type="protein sequence ID" value="ATX67491.1"/>
    <property type="molecule type" value="Genomic_DNA"/>
</dbReference>
<dbReference type="Proteomes" id="UP000228948">
    <property type="component" value="Chromosome"/>
</dbReference>
<dbReference type="AlphaFoldDB" id="A0A2K8KDI4"/>
<feature type="transmembrane region" description="Helical" evidence="1">
    <location>
        <begin position="131"/>
        <end position="151"/>
    </location>
</feature>
<dbReference type="OrthoDB" id="370053at2"/>
<dbReference type="Pfam" id="PF04657">
    <property type="entry name" value="DMT_YdcZ"/>
    <property type="match status" value="1"/>
</dbReference>
<dbReference type="KEGG" id="rbg:BG454_18100"/>
<evidence type="ECO:0000256" key="1">
    <source>
        <dbReference type="SAM" id="Phobius"/>
    </source>
</evidence>
<name>A0A2K8KDI4_9RHOB</name>
<accession>A0A2K8KDI4</accession>
<dbReference type="STRING" id="441209.GCA_001870665_03400"/>
<feature type="transmembrane region" description="Helical" evidence="1">
    <location>
        <begin position="97"/>
        <end position="119"/>
    </location>
</feature>
<gene>
    <name evidence="2" type="ORF">BG454_18100</name>
</gene>
<dbReference type="InterPro" id="IPR006750">
    <property type="entry name" value="YdcZ"/>
</dbReference>
<dbReference type="PANTHER" id="PTHR34821:SF2">
    <property type="entry name" value="INNER MEMBRANE PROTEIN YDCZ"/>
    <property type="match status" value="1"/>
</dbReference>
<keyword evidence="3" id="KW-1185">Reference proteome</keyword>
<organism evidence="2 3">
    <name type="scientific">Roseinatronobacter bogoriensis subsp. barguzinensis</name>
    <dbReference type="NCBI Taxonomy" id="441209"/>
    <lineage>
        <taxon>Bacteria</taxon>
        <taxon>Pseudomonadati</taxon>
        <taxon>Pseudomonadota</taxon>
        <taxon>Alphaproteobacteria</taxon>
        <taxon>Rhodobacterales</taxon>
        <taxon>Paracoccaceae</taxon>
        <taxon>Roseinatronobacter</taxon>
    </lineage>
</organism>
<sequence>MAPAATLISAALAFTGGMLVATQGPIYARLSMGLNRDYLIAVFLAFATATVVTGMLALFTGSFRNLSVATLGQLPPWVWLGGLFGAIHVVISMQAIPVLGVTLFLVIVVIGNLVGAAIYDHLGAMGLEVRTFSFAKGLGMLLVITGVGVVARA</sequence>
<feature type="transmembrane region" description="Helical" evidence="1">
    <location>
        <begin position="71"/>
        <end position="91"/>
    </location>
</feature>
<dbReference type="PANTHER" id="PTHR34821">
    <property type="entry name" value="INNER MEMBRANE PROTEIN YDCZ"/>
    <property type="match status" value="1"/>
</dbReference>
<keyword evidence="1" id="KW-0812">Transmembrane</keyword>
<evidence type="ECO:0000313" key="2">
    <source>
        <dbReference type="EMBL" id="ATX67491.1"/>
    </source>
</evidence>
<reference evidence="2 3" key="1">
    <citation type="submission" date="2017-11" db="EMBL/GenBank/DDBJ databases">
        <title>Revised Sequence and Annotation of the Rhodobaca barguzinensis strain alga05 Genome.</title>
        <authorList>
            <person name="Kopejtka K."/>
            <person name="Tomasch J.M."/>
            <person name="Bunk B."/>
            <person name="Koblizek M."/>
        </authorList>
    </citation>
    <scope>NUCLEOTIDE SEQUENCE [LARGE SCALE GENOMIC DNA]</scope>
    <source>
        <strain evidence="3">alga05</strain>
    </source>
</reference>
<dbReference type="RefSeq" id="WP_071482381.1">
    <property type="nucleotide sequence ID" value="NZ_CP024899.1"/>
</dbReference>